<feature type="transmembrane region" description="Helical" evidence="7">
    <location>
        <begin position="126"/>
        <end position="146"/>
    </location>
</feature>
<dbReference type="AlphaFoldDB" id="A0AAE2CV40"/>
<evidence type="ECO:0000256" key="5">
    <source>
        <dbReference type="ARBA" id="ARBA00023136"/>
    </source>
</evidence>
<feature type="transmembrane region" description="Helical" evidence="7">
    <location>
        <begin position="166"/>
        <end position="186"/>
    </location>
</feature>
<evidence type="ECO:0000256" key="3">
    <source>
        <dbReference type="ARBA" id="ARBA00022729"/>
    </source>
</evidence>
<proteinExistence type="inferred from homology"/>
<comment type="subcellular location">
    <subcellularLocation>
        <location evidence="1">Endomembrane system</location>
        <topology evidence="1">Multi-pass membrane protein</topology>
    </subcellularLocation>
</comment>
<evidence type="ECO:0000256" key="6">
    <source>
        <dbReference type="ARBA" id="ARBA00029467"/>
    </source>
</evidence>
<sequence>MNIEVTLYIIHPLKSNVNLPKYGVQESSNLIPISFTFSITSSLLHPKALKVFQRDLIPFFINSSGLQVNLGAMAFTMKQMSLIVATLGVLSFIFGIIAENKKPASGTTITGKGVIICKYPSDPTVVLGYLSAAFLAVCTLAGYFSLFYPYKGKSIPKAVLFQNKGFLIFVNIAVFTTGLAGAMLIWPTVTEQLHQIHNVHHNLETTCPTAKTGILGGGAFLSLDSCLFWLVALMLADNARADYFEESDEKVAGSYGAEEPFKASA</sequence>
<accession>A0AAE2CV40</accession>
<dbReference type="InterPro" id="IPR052222">
    <property type="entry name" value="DESIGUAL"/>
</dbReference>
<reference evidence="8" key="1">
    <citation type="submission" date="2020-06" db="EMBL/GenBank/DDBJ databases">
        <authorList>
            <person name="Li T."/>
            <person name="Hu X."/>
            <person name="Zhang T."/>
            <person name="Song X."/>
            <person name="Zhang H."/>
            <person name="Dai N."/>
            <person name="Sheng W."/>
            <person name="Hou X."/>
            <person name="Wei L."/>
        </authorList>
    </citation>
    <scope>NUCLEOTIDE SEQUENCE</scope>
    <source>
        <strain evidence="8">3651</strain>
        <tissue evidence="8">Leaf</tissue>
    </source>
</reference>
<dbReference type="PANTHER" id="PTHR31769">
    <property type="entry name" value="OS07G0462200 PROTEIN-RELATED"/>
    <property type="match status" value="1"/>
</dbReference>
<feature type="transmembrane region" description="Helical" evidence="7">
    <location>
        <begin position="80"/>
        <end position="98"/>
    </location>
</feature>
<evidence type="ECO:0000256" key="2">
    <source>
        <dbReference type="ARBA" id="ARBA00022692"/>
    </source>
</evidence>
<dbReference type="EMBL" id="JACGWO010000002">
    <property type="protein sequence ID" value="KAK4435647.1"/>
    <property type="molecule type" value="Genomic_DNA"/>
</dbReference>
<feature type="transmembrane region" description="Helical" evidence="7">
    <location>
        <begin position="214"/>
        <end position="236"/>
    </location>
</feature>
<evidence type="ECO:0000313" key="8">
    <source>
        <dbReference type="EMBL" id="KAK4435647.1"/>
    </source>
</evidence>
<keyword evidence="5 7" id="KW-0472">Membrane</keyword>
<keyword evidence="3" id="KW-0732">Signal</keyword>
<comment type="caution">
    <text evidence="8">The sequence shown here is derived from an EMBL/GenBank/DDBJ whole genome shotgun (WGS) entry which is preliminary data.</text>
</comment>
<name>A0AAE2CV40_9LAMI</name>
<keyword evidence="9" id="KW-1185">Reference proteome</keyword>
<evidence type="ECO:0000256" key="1">
    <source>
        <dbReference type="ARBA" id="ARBA00004127"/>
    </source>
</evidence>
<comment type="similarity">
    <text evidence="6">Belongs to the DESIGUAL family.</text>
</comment>
<evidence type="ECO:0000256" key="7">
    <source>
        <dbReference type="SAM" id="Phobius"/>
    </source>
</evidence>
<gene>
    <name evidence="8" type="ORF">Salat_0728200</name>
</gene>
<reference evidence="8" key="2">
    <citation type="journal article" date="2024" name="Plant">
        <title>Genomic evolution and insights into agronomic trait innovations of Sesamum species.</title>
        <authorList>
            <person name="Miao H."/>
            <person name="Wang L."/>
            <person name="Qu L."/>
            <person name="Liu H."/>
            <person name="Sun Y."/>
            <person name="Le M."/>
            <person name="Wang Q."/>
            <person name="Wei S."/>
            <person name="Zheng Y."/>
            <person name="Lin W."/>
            <person name="Duan Y."/>
            <person name="Cao H."/>
            <person name="Xiong S."/>
            <person name="Wang X."/>
            <person name="Wei L."/>
            <person name="Li C."/>
            <person name="Ma Q."/>
            <person name="Ju M."/>
            <person name="Zhao R."/>
            <person name="Li G."/>
            <person name="Mu C."/>
            <person name="Tian Q."/>
            <person name="Mei H."/>
            <person name="Zhang T."/>
            <person name="Gao T."/>
            <person name="Zhang H."/>
        </authorList>
    </citation>
    <scope>NUCLEOTIDE SEQUENCE</scope>
    <source>
        <strain evidence="8">3651</strain>
    </source>
</reference>
<keyword evidence="2 7" id="KW-0812">Transmembrane</keyword>
<evidence type="ECO:0000256" key="4">
    <source>
        <dbReference type="ARBA" id="ARBA00022989"/>
    </source>
</evidence>
<evidence type="ECO:0000313" key="9">
    <source>
        <dbReference type="Proteomes" id="UP001293254"/>
    </source>
</evidence>
<organism evidence="8 9">
    <name type="scientific">Sesamum alatum</name>
    <dbReference type="NCBI Taxonomy" id="300844"/>
    <lineage>
        <taxon>Eukaryota</taxon>
        <taxon>Viridiplantae</taxon>
        <taxon>Streptophyta</taxon>
        <taxon>Embryophyta</taxon>
        <taxon>Tracheophyta</taxon>
        <taxon>Spermatophyta</taxon>
        <taxon>Magnoliopsida</taxon>
        <taxon>eudicotyledons</taxon>
        <taxon>Gunneridae</taxon>
        <taxon>Pentapetalae</taxon>
        <taxon>asterids</taxon>
        <taxon>lamiids</taxon>
        <taxon>Lamiales</taxon>
        <taxon>Pedaliaceae</taxon>
        <taxon>Sesamum</taxon>
    </lineage>
</organism>
<keyword evidence="4 7" id="KW-1133">Transmembrane helix</keyword>
<dbReference type="GO" id="GO:0012505">
    <property type="term" value="C:endomembrane system"/>
    <property type="evidence" value="ECO:0007669"/>
    <property type="project" value="UniProtKB-SubCell"/>
</dbReference>
<dbReference type="Pfam" id="PF06749">
    <property type="entry name" value="DUF1218"/>
    <property type="match status" value="1"/>
</dbReference>
<dbReference type="Proteomes" id="UP001293254">
    <property type="component" value="Unassembled WGS sequence"/>
</dbReference>
<dbReference type="InterPro" id="IPR009606">
    <property type="entry name" value="DEAL/Modifying_wall_lignin1/2"/>
</dbReference>
<protein>
    <submittedName>
        <fullName evidence="8">Uncharacterized protein</fullName>
    </submittedName>
</protein>